<gene>
    <name evidence="2" type="primary">Stx2</name>
    <name evidence="2" type="ORF">NGRA_2071</name>
</gene>
<evidence type="ECO:0000256" key="1">
    <source>
        <dbReference type="SAM" id="Phobius"/>
    </source>
</evidence>
<dbReference type="GO" id="GO:0016192">
    <property type="term" value="P:vesicle-mediated transport"/>
    <property type="evidence" value="ECO:0007669"/>
    <property type="project" value="InterPro"/>
</dbReference>
<evidence type="ECO:0000313" key="3">
    <source>
        <dbReference type="Proteomes" id="UP000740883"/>
    </source>
</evidence>
<keyword evidence="1" id="KW-0812">Transmembrane</keyword>
<keyword evidence="1" id="KW-1133">Transmembrane helix</keyword>
<dbReference type="OrthoDB" id="10470924at2759"/>
<sequence>MSLFTTSSKRISENLELLERYCEDYNRLVRCINTSILDDSEEKVTRQNIEEVNAKFKSLSKSIKDKIKAHTDDISNYKEDRMNYKVMKLHLKAHTRKLTDLINRYRELQFIQKRNEEDRLKMLFKIANRGCSEEEVAESVKSKDSRVNIASHYALGQNSKKLCLAEAERRNKELLKIRDMAKELDELCRIISETVSIKALEIDNFADEQIDIEANMKKANVELEATLRRKIRRKKFIRWLLFILFVCVMIYASYKCIKDDWLGRWKKRED</sequence>
<protein>
    <submittedName>
        <fullName evidence="2">Syntaxin-2</fullName>
    </submittedName>
</protein>
<keyword evidence="3" id="KW-1185">Reference proteome</keyword>
<comment type="caution">
    <text evidence="2">The sequence shown here is derived from an EMBL/GenBank/DDBJ whole genome shotgun (WGS) entry which is preliminary data.</text>
</comment>
<keyword evidence="1" id="KW-0472">Membrane</keyword>
<reference evidence="2 3" key="1">
    <citation type="journal article" date="2020" name="Genome Biol. Evol.">
        <title>Comparative genomics of strictly vertically transmitted, feminizing microsporidia endosymbionts of amphipod crustaceans.</title>
        <authorList>
            <person name="Cormier A."/>
            <person name="Chebbi M.A."/>
            <person name="Giraud I."/>
            <person name="Wattier R."/>
            <person name="Teixeira M."/>
            <person name="Gilbert C."/>
            <person name="Rigaud T."/>
            <person name="Cordaux R."/>
        </authorList>
    </citation>
    <scope>NUCLEOTIDE SEQUENCE [LARGE SCALE GENOMIC DNA]</scope>
    <source>
        <strain evidence="2 3">Ou3-Ou53</strain>
    </source>
</reference>
<feature type="transmembrane region" description="Helical" evidence="1">
    <location>
        <begin position="236"/>
        <end position="254"/>
    </location>
</feature>
<dbReference type="GO" id="GO:0016020">
    <property type="term" value="C:membrane"/>
    <property type="evidence" value="ECO:0007669"/>
    <property type="project" value="InterPro"/>
</dbReference>
<dbReference type="Proteomes" id="UP000740883">
    <property type="component" value="Unassembled WGS sequence"/>
</dbReference>
<proteinExistence type="predicted"/>
<evidence type="ECO:0000313" key="2">
    <source>
        <dbReference type="EMBL" id="KAF9762367.1"/>
    </source>
</evidence>
<dbReference type="InterPro" id="IPR010989">
    <property type="entry name" value="SNARE"/>
</dbReference>
<dbReference type="AlphaFoldDB" id="A0A9P6H0K6"/>
<organism evidence="2 3">
    <name type="scientific">Nosema granulosis</name>
    <dbReference type="NCBI Taxonomy" id="83296"/>
    <lineage>
        <taxon>Eukaryota</taxon>
        <taxon>Fungi</taxon>
        <taxon>Fungi incertae sedis</taxon>
        <taxon>Microsporidia</taxon>
        <taxon>Nosematidae</taxon>
        <taxon>Nosema</taxon>
    </lineage>
</organism>
<dbReference type="SUPFAM" id="SSF47661">
    <property type="entry name" value="t-snare proteins"/>
    <property type="match status" value="1"/>
</dbReference>
<dbReference type="EMBL" id="SBJO01000182">
    <property type="protein sequence ID" value="KAF9762367.1"/>
    <property type="molecule type" value="Genomic_DNA"/>
</dbReference>
<dbReference type="Gene3D" id="1.20.58.70">
    <property type="match status" value="1"/>
</dbReference>
<dbReference type="Gene3D" id="1.20.5.110">
    <property type="match status" value="1"/>
</dbReference>
<name>A0A9P6H0K6_9MICR</name>
<accession>A0A9P6H0K6</accession>